<proteinExistence type="predicted"/>
<feature type="domain" description="Tyr recombinase" evidence="5">
    <location>
        <begin position="116"/>
        <end position="332"/>
    </location>
</feature>
<dbReference type="Proteomes" id="UP000011599">
    <property type="component" value="Unassembled WGS sequence"/>
</dbReference>
<keyword evidence="1" id="KW-0229">DNA integration</keyword>
<evidence type="ECO:0000256" key="3">
    <source>
        <dbReference type="ARBA" id="ARBA00023172"/>
    </source>
</evidence>
<dbReference type="InterPro" id="IPR044068">
    <property type="entry name" value="CB"/>
</dbReference>
<dbReference type="OrthoDB" id="198497at2157"/>
<name>L9VS03_9EURY</name>
<protein>
    <submittedName>
        <fullName evidence="7">Integrase family protein</fullName>
    </submittedName>
</protein>
<dbReference type="PANTHER" id="PTHR30349">
    <property type="entry name" value="PHAGE INTEGRASE-RELATED"/>
    <property type="match status" value="1"/>
</dbReference>
<dbReference type="STRING" id="1114856.GCA_000383975_04409"/>
<reference evidence="7 8" key="1">
    <citation type="journal article" date="2014" name="PLoS Genet.">
        <title>Phylogenetically driven sequencing of extremely halophilic archaea reveals strategies for static and dynamic osmo-response.</title>
        <authorList>
            <person name="Becker E.A."/>
            <person name="Seitzer P.M."/>
            <person name="Tritt A."/>
            <person name="Larsen D."/>
            <person name="Krusor M."/>
            <person name="Yao A.I."/>
            <person name="Wu D."/>
            <person name="Madern D."/>
            <person name="Eisen J.A."/>
            <person name="Darling A.E."/>
            <person name="Facciotti M.T."/>
        </authorList>
    </citation>
    <scope>NUCLEOTIDE SEQUENCE [LARGE SCALE GENOMIC DNA]</scope>
    <source>
        <strain evidence="7 8">GA33</strain>
    </source>
</reference>
<dbReference type="AlphaFoldDB" id="L9VS03"/>
<organism evidence="7 8">
    <name type="scientific">Natronorubrum tibetense GA33</name>
    <dbReference type="NCBI Taxonomy" id="1114856"/>
    <lineage>
        <taxon>Archaea</taxon>
        <taxon>Methanobacteriati</taxon>
        <taxon>Methanobacteriota</taxon>
        <taxon>Stenosarchaea group</taxon>
        <taxon>Halobacteria</taxon>
        <taxon>Halobacteriales</taxon>
        <taxon>Natrialbaceae</taxon>
        <taxon>Natronorubrum</taxon>
    </lineage>
</organism>
<dbReference type="RefSeq" id="WP_006091335.1">
    <property type="nucleotide sequence ID" value="NZ_AOHW01000040.1"/>
</dbReference>
<comment type="caution">
    <text evidence="7">The sequence shown here is derived from an EMBL/GenBank/DDBJ whole genome shotgun (WGS) entry which is preliminary data.</text>
</comment>
<dbReference type="Gene3D" id="1.10.443.10">
    <property type="entry name" value="Intergrase catalytic core"/>
    <property type="match status" value="1"/>
</dbReference>
<sequence length="337" mass="39318">MTNDLEPLAPETARQMYLDERRHELADATLQSHDYRLEQFVQWCESEEINNLNDFSARDIHRFRVKRRNEDELATASMKGQLATLRVFLRFCVSVDAVQSGLDEKIILPTTTAADARDELLSKDRAQKILDHLERYRYARLEHALFEVLWHTGLRIGAATGIDVEDYDPDDQYLALVHRPNTGTSLKNGSKSERLVALNERVCRVLDDWLAVNHPRVVDDYGRTPLFATKRNRLSRNRGRTIAYQYTRPCIYENDCPHNRDIEECEARPTEYAHKCPSALSPHPVRRGSITHHLQSDTPERIVSDRMDVGIDVLERHYDQRSAREKLEQRRRYLPDE</sequence>
<dbReference type="PROSITE" id="PS51900">
    <property type="entry name" value="CB"/>
    <property type="match status" value="1"/>
</dbReference>
<evidence type="ECO:0000256" key="2">
    <source>
        <dbReference type="ARBA" id="ARBA00023125"/>
    </source>
</evidence>
<keyword evidence="3" id="KW-0233">DNA recombination</keyword>
<evidence type="ECO:0000313" key="8">
    <source>
        <dbReference type="Proteomes" id="UP000011599"/>
    </source>
</evidence>
<dbReference type="InterPro" id="IPR002104">
    <property type="entry name" value="Integrase_catalytic"/>
</dbReference>
<dbReference type="InterPro" id="IPR011010">
    <property type="entry name" value="DNA_brk_join_enz"/>
</dbReference>
<dbReference type="eggNOG" id="arCOG01250">
    <property type="taxonomic scope" value="Archaea"/>
</dbReference>
<dbReference type="SUPFAM" id="SSF56349">
    <property type="entry name" value="DNA breaking-rejoining enzymes"/>
    <property type="match status" value="1"/>
</dbReference>
<dbReference type="PANTHER" id="PTHR30349:SF41">
    <property type="entry name" value="INTEGRASE_RECOMBINASE PROTEIN MJ0367-RELATED"/>
    <property type="match status" value="1"/>
</dbReference>
<keyword evidence="8" id="KW-1185">Reference proteome</keyword>
<evidence type="ECO:0000256" key="4">
    <source>
        <dbReference type="PROSITE-ProRule" id="PRU01248"/>
    </source>
</evidence>
<dbReference type="CDD" id="cd00397">
    <property type="entry name" value="DNA_BRE_C"/>
    <property type="match status" value="1"/>
</dbReference>
<evidence type="ECO:0000256" key="1">
    <source>
        <dbReference type="ARBA" id="ARBA00022908"/>
    </source>
</evidence>
<evidence type="ECO:0000313" key="7">
    <source>
        <dbReference type="EMBL" id="ELY39008.1"/>
    </source>
</evidence>
<dbReference type="EMBL" id="AOHW01000040">
    <property type="protein sequence ID" value="ELY39008.1"/>
    <property type="molecule type" value="Genomic_DNA"/>
</dbReference>
<dbReference type="Gene3D" id="1.10.150.130">
    <property type="match status" value="1"/>
</dbReference>
<dbReference type="PROSITE" id="PS51898">
    <property type="entry name" value="TYR_RECOMBINASE"/>
    <property type="match status" value="1"/>
</dbReference>
<feature type="domain" description="Core-binding (CB)" evidence="6">
    <location>
        <begin position="8"/>
        <end position="93"/>
    </location>
</feature>
<dbReference type="InterPro" id="IPR013762">
    <property type="entry name" value="Integrase-like_cat_sf"/>
</dbReference>
<dbReference type="Pfam" id="PF02899">
    <property type="entry name" value="Phage_int_SAM_1"/>
    <property type="match status" value="1"/>
</dbReference>
<dbReference type="Pfam" id="PF00589">
    <property type="entry name" value="Phage_integrase"/>
    <property type="match status" value="1"/>
</dbReference>
<evidence type="ECO:0000259" key="6">
    <source>
        <dbReference type="PROSITE" id="PS51900"/>
    </source>
</evidence>
<evidence type="ECO:0000259" key="5">
    <source>
        <dbReference type="PROSITE" id="PS51898"/>
    </source>
</evidence>
<keyword evidence="2 4" id="KW-0238">DNA-binding</keyword>
<dbReference type="GO" id="GO:0015074">
    <property type="term" value="P:DNA integration"/>
    <property type="evidence" value="ECO:0007669"/>
    <property type="project" value="UniProtKB-KW"/>
</dbReference>
<dbReference type="InterPro" id="IPR010998">
    <property type="entry name" value="Integrase_recombinase_N"/>
</dbReference>
<dbReference type="InterPro" id="IPR004107">
    <property type="entry name" value="Integrase_SAM-like_N"/>
</dbReference>
<accession>L9VS03</accession>
<gene>
    <name evidence="7" type="ORF">C496_16492</name>
</gene>
<dbReference type="GO" id="GO:0006310">
    <property type="term" value="P:DNA recombination"/>
    <property type="evidence" value="ECO:0007669"/>
    <property type="project" value="UniProtKB-KW"/>
</dbReference>
<dbReference type="InterPro" id="IPR050090">
    <property type="entry name" value="Tyrosine_recombinase_XerCD"/>
</dbReference>
<dbReference type="GO" id="GO:0003677">
    <property type="term" value="F:DNA binding"/>
    <property type="evidence" value="ECO:0007669"/>
    <property type="project" value="UniProtKB-UniRule"/>
</dbReference>